<name>A0AAD7MKI3_9AGAR</name>
<protein>
    <submittedName>
        <fullName evidence="2">Uncharacterized protein</fullName>
    </submittedName>
</protein>
<gene>
    <name evidence="2" type="ORF">B0H16DRAFT_1699505</name>
</gene>
<feature type="compositionally biased region" description="Acidic residues" evidence="1">
    <location>
        <begin position="1"/>
        <end position="11"/>
    </location>
</feature>
<accession>A0AAD7MKI3</accession>
<dbReference type="Proteomes" id="UP001215598">
    <property type="component" value="Unassembled WGS sequence"/>
</dbReference>
<dbReference type="EMBL" id="JARKIB010000226">
    <property type="protein sequence ID" value="KAJ7721792.1"/>
    <property type="molecule type" value="Genomic_DNA"/>
</dbReference>
<evidence type="ECO:0000313" key="2">
    <source>
        <dbReference type="EMBL" id="KAJ7721792.1"/>
    </source>
</evidence>
<feature type="compositionally biased region" description="Polar residues" evidence="1">
    <location>
        <begin position="230"/>
        <end position="239"/>
    </location>
</feature>
<sequence>MDADTSSDDEYIPNRSPEEPMYTSFNAKDVSKHGLTCAVSFDTLHAAWLAQANHIFSCLQITSSFEDYVFVNHVEFQITIGNTRDNTPLGYLFLCPGADFQTGSTAFRWPECPAYWSLNPSGLDRFSTEEATQLGFPSFQLATQVHGFSWDTSVYAGFRQFHQAKGFDPQSQDIARHLGHPLYELSRQVDSPFAHDMNKSGAEDRERQVEACAQLRDASRDGRSVPAVHTQPSEPTPHSTDLEADSERQLPNDRGTSGNFIHQFFWGLQQGLETEVKNVDTGAISPFLI</sequence>
<proteinExistence type="predicted"/>
<dbReference type="AlphaFoldDB" id="A0AAD7MKI3"/>
<keyword evidence="3" id="KW-1185">Reference proteome</keyword>
<feature type="region of interest" description="Disordered" evidence="1">
    <location>
        <begin position="216"/>
        <end position="254"/>
    </location>
</feature>
<organism evidence="2 3">
    <name type="scientific">Mycena metata</name>
    <dbReference type="NCBI Taxonomy" id="1033252"/>
    <lineage>
        <taxon>Eukaryota</taxon>
        <taxon>Fungi</taxon>
        <taxon>Dikarya</taxon>
        <taxon>Basidiomycota</taxon>
        <taxon>Agaricomycotina</taxon>
        <taxon>Agaricomycetes</taxon>
        <taxon>Agaricomycetidae</taxon>
        <taxon>Agaricales</taxon>
        <taxon>Marasmiineae</taxon>
        <taxon>Mycenaceae</taxon>
        <taxon>Mycena</taxon>
    </lineage>
</organism>
<evidence type="ECO:0000313" key="3">
    <source>
        <dbReference type="Proteomes" id="UP001215598"/>
    </source>
</evidence>
<feature type="region of interest" description="Disordered" evidence="1">
    <location>
        <begin position="1"/>
        <end position="20"/>
    </location>
</feature>
<reference evidence="2" key="1">
    <citation type="submission" date="2023-03" db="EMBL/GenBank/DDBJ databases">
        <title>Massive genome expansion in bonnet fungi (Mycena s.s.) driven by repeated elements and novel gene families across ecological guilds.</title>
        <authorList>
            <consortium name="Lawrence Berkeley National Laboratory"/>
            <person name="Harder C.B."/>
            <person name="Miyauchi S."/>
            <person name="Viragh M."/>
            <person name="Kuo A."/>
            <person name="Thoen E."/>
            <person name="Andreopoulos B."/>
            <person name="Lu D."/>
            <person name="Skrede I."/>
            <person name="Drula E."/>
            <person name="Henrissat B."/>
            <person name="Morin E."/>
            <person name="Kohler A."/>
            <person name="Barry K."/>
            <person name="LaButti K."/>
            <person name="Morin E."/>
            <person name="Salamov A."/>
            <person name="Lipzen A."/>
            <person name="Mereny Z."/>
            <person name="Hegedus B."/>
            <person name="Baldrian P."/>
            <person name="Stursova M."/>
            <person name="Weitz H."/>
            <person name="Taylor A."/>
            <person name="Grigoriev I.V."/>
            <person name="Nagy L.G."/>
            <person name="Martin F."/>
            <person name="Kauserud H."/>
        </authorList>
    </citation>
    <scope>NUCLEOTIDE SEQUENCE</scope>
    <source>
        <strain evidence="2">CBHHK182m</strain>
    </source>
</reference>
<evidence type="ECO:0000256" key="1">
    <source>
        <dbReference type="SAM" id="MobiDB-lite"/>
    </source>
</evidence>
<comment type="caution">
    <text evidence="2">The sequence shown here is derived from an EMBL/GenBank/DDBJ whole genome shotgun (WGS) entry which is preliminary data.</text>
</comment>